<keyword evidence="3" id="KW-1185">Reference proteome</keyword>
<sequence>MVRLLLALCLVPFVSMAAPSMQSLLSQEGLLTPVSVMEKWEQQDLGTICGFNLDIDNEQLVYLFSAINTKAKLLYKLEYNAADGQLLAESSQPYDGDSIEQLHAVSLMLKKNLTFSSLINLATQNKSGHLIQAELDHDLSISYLELKLLNQQQQKTIAFDIENLRPLPLLKWD</sequence>
<dbReference type="AlphaFoldDB" id="A0A6G9QGW3"/>
<accession>A0A6G9QGW3</accession>
<gene>
    <name evidence="2" type="ORF">HBH39_00425</name>
</gene>
<evidence type="ECO:0008006" key="4">
    <source>
        <dbReference type="Google" id="ProtNLM"/>
    </source>
</evidence>
<keyword evidence="1" id="KW-0732">Signal</keyword>
<organism evidence="2 3">
    <name type="scientific">Shewanella aestuarii</name>
    <dbReference type="NCBI Taxonomy" id="1028752"/>
    <lineage>
        <taxon>Bacteria</taxon>
        <taxon>Pseudomonadati</taxon>
        <taxon>Pseudomonadota</taxon>
        <taxon>Gammaproteobacteria</taxon>
        <taxon>Alteromonadales</taxon>
        <taxon>Shewanellaceae</taxon>
        <taxon>Shewanella</taxon>
    </lineage>
</organism>
<proteinExistence type="predicted"/>
<reference evidence="2 3" key="1">
    <citation type="submission" date="2020-03" db="EMBL/GenBank/DDBJ databases">
        <title>Complete genome sequence of Shewanella sp.</title>
        <authorList>
            <person name="Kim Y.-S."/>
            <person name="Kim S.-J."/>
            <person name="Jung H.-K."/>
            <person name="Kim K.-H."/>
        </authorList>
    </citation>
    <scope>NUCLEOTIDE SEQUENCE [LARGE SCALE GENOMIC DNA]</scope>
    <source>
        <strain evidence="2 3">PN3F2</strain>
    </source>
</reference>
<feature type="signal peptide" evidence="1">
    <location>
        <begin position="1"/>
        <end position="17"/>
    </location>
</feature>
<feature type="chain" id="PRO_5026194540" description="Outer membrane lipoprotein carrier protein LolA" evidence="1">
    <location>
        <begin position="18"/>
        <end position="173"/>
    </location>
</feature>
<evidence type="ECO:0000256" key="1">
    <source>
        <dbReference type="SAM" id="SignalP"/>
    </source>
</evidence>
<dbReference type="Proteomes" id="UP000502608">
    <property type="component" value="Chromosome"/>
</dbReference>
<dbReference type="KEGG" id="saes:HBH39_00425"/>
<name>A0A6G9QGW3_9GAMM</name>
<protein>
    <recommendedName>
        <fullName evidence="4">Outer membrane lipoprotein carrier protein LolA</fullName>
    </recommendedName>
</protein>
<evidence type="ECO:0000313" key="3">
    <source>
        <dbReference type="Proteomes" id="UP000502608"/>
    </source>
</evidence>
<dbReference type="EMBL" id="CP050313">
    <property type="protein sequence ID" value="QIR13141.1"/>
    <property type="molecule type" value="Genomic_DNA"/>
</dbReference>
<evidence type="ECO:0000313" key="2">
    <source>
        <dbReference type="EMBL" id="QIR13141.1"/>
    </source>
</evidence>